<protein>
    <submittedName>
        <fullName evidence="4">Glycosyltransferase</fullName>
    </submittedName>
</protein>
<dbReference type="InterPro" id="IPR029044">
    <property type="entry name" value="Nucleotide-diphossugar_trans"/>
</dbReference>
<comment type="caution">
    <text evidence="4">The sequence shown here is derived from an EMBL/GenBank/DDBJ whole genome shotgun (WGS) entry which is preliminary data.</text>
</comment>
<evidence type="ECO:0000313" key="5">
    <source>
        <dbReference type="Proteomes" id="UP000308167"/>
    </source>
</evidence>
<evidence type="ECO:0000256" key="3">
    <source>
        <dbReference type="ARBA" id="ARBA00022723"/>
    </source>
</evidence>
<organism evidence="4 5">
    <name type="scientific">Actinobacillus porcinus</name>
    <dbReference type="NCBI Taxonomy" id="51048"/>
    <lineage>
        <taxon>Bacteria</taxon>
        <taxon>Pseudomonadati</taxon>
        <taxon>Pseudomonadota</taxon>
        <taxon>Gammaproteobacteria</taxon>
        <taxon>Pasteurellales</taxon>
        <taxon>Pasteurellaceae</taxon>
        <taxon>Actinobacillus</taxon>
    </lineage>
</organism>
<dbReference type="InterPro" id="IPR002495">
    <property type="entry name" value="Glyco_trans_8"/>
</dbReference>
<keyword evidence="2" id="KW-0808">Transferase</keyword>
<dbReference type="EMBL" id="CABFKI010000017">
    <property type="protein sequence ID" value="VTU09550.1"/>
    <property type="molecule type" value="Genomic_DNA"/>
</dbReference>
<dbReference type="Pfam" id="PF01501">
    <property type="entry name" value="Glyco_transf_8"/>
    <property type="match status" value="1"/>
</dbReference>
<evidence type="ECO:0000313" key="4">
    <source>
        <dbReference type="EMBL" id="VTU09550.1"/>
    </source>
</evidence>
<reference evidence="4 5" key="1">
    <citation type="submission" date="2019-05" db="EMBL/GenBank/DDBJ databases">
        <authorList>
            <consortium name="Pathogen Informatics"/>
        </authorList>
    </citation>
    <scope>NUCLEOTIDE SEQUENCE [LARGE SCALE GENOMIC DNA]</scope>
    <source>
        <strain evidence="4 5">NM319</strain>
    </source>
</reference>
<dbReference type="SUPFAM" id="SSF53448">
    <property type="entry name" value="Nucleotide-diphospho-sugar transferases"/>
    <property type="match status" value="1"/>
</dbReference>
<keyword evidence="1" id="KW-0328">Glycosyltransferase</keyword>
<accession>A0ABY6TM21</accession>
<name>A0ABY6TM21_9PAST</name>
<gene>
    <name evidence="4" type="primary">gspA_2</name>
    <name evidence="4" type="ORF">SAMEA1410922_02054</name>
</gene>
<keyword evidence="3" id="KW-0479">Metal-binding</keyword>
<dbReference type="RefSeq" id="WP_135711040.1">
    <property type="nucleotide sequence ID" value="NZ_CABFKI010000017.1"/>
</dbReference>
<keyword evidence="5" id="KW-1185">Reference proteome</keyword>
<evidence type="ECO:0000256" key="1">
    <source>
        <dbReference type="ARBA" id="ARBA00022676"/>
    </source>
</evidence>
<dbReference type="CDD" id="cd04194">
    <property type="entry name" value="GT8_A4GalT_like"/>
    <property type="match status" value="1"/>
</dbReference>
<dbReference type="Proteomes" id="UP000308167">
    <property type="component" value="Unassembled WGS sequence"/>
</dbReference>
<dbReference type="Gene3D" id="3.90.550.10">
    <property type="entry name" value="Spore Coat Polysaccharide Biosynthesis Protein SpsA, Chain A"/>
    <property type="match status" value="1"/>
</dbReference>
<dbReference type="InterPro" id="IPR050748">
    <property type="entry name" value="Glycosyltrans_8_dom-fam"/>
</dbReference>
<dbReference type="PANTHER" id="PTHR13778:SF47">
    <property type="entry name" value="LIPOPOLYSACCHARIDE 1,3-GALACTOSYLTRANSFERASE"/>
    <property type="match status" value="1"/>
</dbReference>
<sequence length="278" mass="31967">MEPINILLAADKNYLPYLEISLKSLLAHNEKLSVFVLHTGDIPSAWADSLREHFAKRQSELVLCYLPPENLNIFDENGYITQATYLRYYIEELFPFASTPYWLYLDCDIVINGDVRAPFNALRTSSYPVAAVSDPYVNALPNHPYKQENYFNAGVLYLDATRAVGINSALTTLTQQLRNQLIFGDQDVLNVYFEDNWLKLDRLYNYQLDHVLYKKQSLRGGGKIAPFILHFTGPIKPLEPILDNNVDIMSVVSLFRLYHHLPWEVLVHLPLGSIQLKF</sequence>
<proteinExistence type="predicted"/>
<evidence type="ECO:0000256" key="2">
    <source>
        <dbReference type="ARBA" id="ARBA00022679"/>
    </source>
</evidence>
<dbReference type="GeneID" id="86156416"/>
<dbReference type="PANTHER" id="PTHR13778">
    <property type="entry name" value="GLYCOSYLTRANSFERASE 8 DOMAIN-CONTAINING PROTEIN"/>
    <property type="match status" value="1"/>
</dbReference>